<reference evidence="3 4" key="1">
    <citation type="submission" date="2018-06" db="EMBL/GenBank/DDBJ databases">
        <title>Three novel Pseudomonas species isolated from symptomatic oak.</title>
        <authorList>
            <person name="Bueno-Gonzalez V."/>
            <person name="Brady C."/>
        </authorList>
    </citation>
    <scope>NUCLEOTIDE SEQUENCE [LARGE SCALE GENOMIC DNA]</scope>
    <source>
        <strain evidence="3 4">P17C</strain>
    </source>
</reference>
<accession>A0A4Q9R111</accession>
<evidence type="ECO:0000313" key="4">
    <source>
        <dbReference type="Proteomes" id="UP000292639"/>
    </source>
</evidence>
<feature type="transmembrane region" description="Helical" evidence="2">
    <location>
        <begin position="12"/>
        <end position="39"/>
    </location>
</feature>
<dbReference type="EMBL" id="QJUP01000023">
    <property type="protein sequence ID" value="TBU92648.1"/>
    <property type="molecule type" value="Genomic_DNA"/>
</dbReference>
<dbReference type="PANTHER" id="PTHR34219">
    <property type="entry name" value="IRON-REGULATED INNER MEMBRANE PROTEIN-RELATED"/>
    <property type="match status" value="1"/>
</dbReference>
<sequence>MKPKSKTITQSLSWLHTWSGLIFGWLLFAIFLTGTLAVFDREIDGWMRPEIPAHSLDQVEAAQVAIDYLQTHHGDATAWNIGLPTERSPSLTVSAGEQRRGGGQQLDPHSGEPLDVRETAGGNFFFRFHYTLNLPRNIGIWVVGLAAMAMLVALISGIVIHKKFFKEFFTFRPAKGQRSWLDAHNATGVLVLPFHLMITYTGLVIFYLVYMPAAVDALFDGNRDEGFGRGGNRGGAQQVAQQERPRGAADQPGENAERGFNRGGPSVADTGRASSQGVPPGEQGARGFSRPEQSAERGERGSNRAGPSAGQLDSAMPSERVPLTALGPLLAEAERLMGEVSGLSIQNPGRSDARIEARPVLGNIIELTKGRSMQFDGVSGVVLRQPAESNVSQLTQKVMAGLHFAQFGGYPMRWLYFLCSLASCAMIATGVVLFTVKRRRRHDAEGAVGALLYHVAERLNVAVVAGLALACVSLLWANRLLPVELELRGNWEVRVFFLVWLATLGHAIVRPWLKAWREQLVLAALLCLALPLLNLLVENRGEHAWLEVTSVGIGLLLGWTGWKLGQPPKERPPRRAGKALAEAV</sequence>
<feature type="transmembrane region" description="Helical" evidence="2">
    <location>
        <begin position="181"/>
        <end position="210"/>
    </location>
</feature>
<feature type="transmembrane region" description="Helical" evidence="2">
    <location>
        <begin position="520"/>
        <end position="537"/>
    </location>
</feature>
<proteinExistence type="predicted"/>
<keyword evidence="2" id="KW-0812">Transmembrane</keyword>
<evidence type="ECO:0000256" key="2">
    <source>
        <dbReference type="SAM" id="Phobius"/>
    </source>
</evidence>
<dbReference type="Proteomes" id="UP000292639">
    <property type="component" value="Unassembled WGS sequence"/>
</dbReference>
<evidence type="ECO:0000256" key="1">
    <source>
        <dbReference type="SAM" id="MobiDB-lite"/>
    </source>
</evidence>
<evidence type="ECO:0000313" key="3">
    <source>
        <dbReference type="EMBL" id="TBU92648.1"/>
    </source>
</evidence>
<feature type="region of interest" description="Disordered" evidence="1">
    <location>
        <begin position="90"/>
        <end position="112"/>
    </location>
</feature>
<dbReference type="InterPro" id="IPR005625">
    <property type="entry name" value="PepSY-ass_TM"/>
</dbReference>
<gene>
    <name evidence="3" type="ORF">DNJ96_14945</name>
</gene>
<feature type="region of interest" description="Disordered" evidence="1">
    <location>
        <begin position="228"/>
        <end position="319"/>
    </location>
</feature>
<feature type="compositionally biased region" description="Basic and acidic residues" evidence="1">
    <location>
        <begin position="293"/>
        <end position="302"/>
    </location>
</feature>
<feature type="transmembrane region" description="Helical" evidence="2">
    <location>
        <begin position="493"/>
        <end position="513"/>
    </location>
</feature>
<dbReference type="PANTHER" id="PTHR34219:SF4">
    <property type="entry name" value="PEPSY DOMAIN-CONTAINING PROTEIN"/>
    <property type="match status" value="1"/>
</dbReference>
<keyword evidence="2" id="KW-1133">Transmembrane helix</keyword>
<comment type="caution">
    <text evidence="3">The sequence shown here is derived from an EMBL/GenBank/DDBJ whole genome shotgun (WGS) entry which is preliminary data.</text>
</comment>
<feature type="transmembrane region" description="Helical" evidence="2">
    <location>
        <begin position="459"/>
        <end position="481"/>
    </location>
</feature>
<dbReference type="Pfam" id="PF03929">
    <property type="entry name" value="PepSY_TM"/>
    <property type="match status" value="1"/>
</dbReference>
<keyword evidence="2" id="KW-0472">Membrane</keyword>
<feature type="transmembrane region" description="Helical" evidence="2">
    <location>
        <begin position="543"/>
        <end position="565"/>
    </location>
</feature>
<name>A0A4Q9R111_9GAMM</name>
<keyword evidence="4" id="KW-1185">Reference proteome</keyword>
<feature type="transmembrane region" description="Helical" evidence="2">
    <location>
        <begin position="414"/>
        <end position="436"/>
    </location>
</feature>
<organism evidence="3 4">
    <name type="scientific">Stutzerimonas kirkiae</name>
    <dbReference type="NCBI Taxonomy" id="2211392"/>
    <lineage>
        <taxon>Bacteria</taxon>
        <taxon>Pseudomonadati</taxon>
        <taxon>Pseudomonadota</taxon>
        <taxon>Gammaproteobacteria</taxon>
        <taxon>Pseudomonadales</taxon>
        <taxon>Pseudomonadaceae</taxon>
        <taxon>Stutzerimonas</taxon>
    </lineage>
</organism>
<dbReference type="RefSeq" id="WP_131185312.1">
    <property type="nucleotide sequence ID" value="NZ_QJUO01000025.1"/>
</dbReference>
<protein>
    <submittedName>
        <fullName evidence="3">PepSY domain-containing protein</fullName>
    </submittedName>
</protein>
<dbReference type="AlphaFoldDB" id="A0A4Q9R111"/>
<feature type="transmembrane region" description="Helical" evidence="2">
    <location>
        <begin position="138"/>
        <end position="160"/>
    </location>
</feature>